<dbReference type="InterPro" id="IPR003010">
    <property type="entry name" value="C-N_Hydrolase"/>
</dbReference>
<protein>
    <recommendedName>
        <fullName evidence="1">CN hydrolase domain-containing protein</fullName>
    </recommendedName>
</protein>
<dbReference type="Gene3D" id="3.60.110.10">
    <property type="entry name" value="Carbon-nitrogen hydrolase"/>
    <property type="match status" value="1"/>
</dbReference>
<dbReference type="PANTHER" id="PTHR23088">
    <property type="entry name" value="NITRILASE-RELATED"/>
    <property type="match status" value="1"/>
</dbReference>
<dbReference type="EMBL" id="UINC01014634">
    <property type="protein sequence ID" value="SVA62293.1"/>
    <property type="molecule type" value="Genomic_DNA"/>
</dbReference>
<name>A0A381XDH0_9ZZZZ</name>
<reference evidence="2" key="1">
    <citation type="submission" date="2018-05" db="EMBL/GenBank/DDBJ databases">
        <authorList>
            <person name="Lanie J.A."/>
            <person name="Ng W.-L."/>
            <person name="Kazmierczak K.M."/>
            <person name="Andrzejewski T.M."/>
            <person name="Davidsen T.M."/>
            <person name="Wayne K.J."/>
            <person name="Tettelin H."/>
            <person name="Glass J.I."/>
            <person name="Rusch D."/>
            <person name="Podicherti R."/>
            <person name="Tsui H.-C.T."/>
            <person name="Winkler M.E."/>
        </authorList>
    </citation>
    <scope>NUCLEOTIDE SEQUENCE</scope>
</reference>
<evidence type="ECO:0000313" key="2">
    <source>
        <dbReference type="EMBL" id="SVA62293.1"/>
    </source>
</evidence>
<sequence>VKSKFSLIQLNTGTNPEESCSILKDQIFQASESGAEFISTPETTNIMELRNNELFKNITLEDDDEYLEQIKEVTKKRNIWLLLGSWVVLNQNGKVSNRSLLIDNTGVIRYRYNKIHLFDVDLPSGEKYRESKTYESGKEAIVGATPFGNIG</sequence>
<dbReference type="SUPFAM" id="SSF56317">
    <property type="entry name" value="Carbon-nitrogen hydrolase"/>
    <property type="match status" value="1"/>
</dbReference>
<dbReference type="PANTHER" id="PTHR23088:SF27">
    <property type="entry name" value="DEAMINATED GLUTATHIONE AMIDASE"/>
    <property type="match status" value="1"/>
</dbReference>
<accession>A0A381XDH0</accession>
<dbReference type="Pfam" id="PF00795">
    <property type="entry name" value="CN_hydrolase"/>
    <property type="match status" value="1"/>
</dbReference>
<dbReference type="InterPro" id="IPR036526">
    <property type="entry name" value="C-N_Hydrolase_sf"/>
</dbReference>
<gene>
    <name evidence="2" type="ORF">METZ01_LOCUS115147</name>
</gene>
<dbReference type="AlphaFoldDB" id="A0A381XDH0"/>
<feature type="non-terminal residue" evidence="2">
    <location>
        <position position="151"/>
    </location>
</feature>
<feature type="domain" description="CN hydrolase" evidence="1">
    <location>
        <begin position="3"/>
        <end position="151"/>
    </location>
</feature>
<proteinExistence type="predicted"/>
<dbReference type="PROSITE" id="PS50263">
    <property type="entry name" value="CN_HYDROLASE"/>
    <property type="match status" value="1"/>
</dbReference>
<evidence type="ECO:0000259" key="1">
    <source>
        <dbReference type="PROSITE" id="PS50263"/>
    </source>
</evidence>
<organism evidence="2">
    <name type="scientific">marine metagenome</name>
    <dbReference type="NCBI Taxonomy" id="408172"/>
    <lineage>
        <taxon>unclassified sequences</taxon>
        <taxon>metagenomes</taxon>
        <taxon>ecological metagenomes</taxon>
    </lineage>
</organism>
<feature type="non-terminal residue" evidence="2">
    <location>
        <position position="1"/>
    </location>
</feature>